<accession>A0A8S3QSF8</accession>
<comment type="caution">
    <text evidence="2">The sequence shown here is derived from an EMBL/GenBank/DDBJ whole genome shotgun (WGS) entry which is preliminary data.</text>
</comment>
<evidence type="ECO:0000256" key="1">
    <source>
        <dbReference type="SAM" id="MobiDB-lite"/>
    </source>
</evidence>
<protein>
    <submittedName>
        <fullName evidence="2">Uncharacterized protein</fullName>
    </submittedName>
</protein>
<reference evidence="2" key="1">
    <citation type="submission" date="2021-03" db="EMBL/GenBank/DDBJ databases">
        <authorList>
            <person name="Bekaert M."/>
        </authorList>
    </citation>
    <scope>NUCLEOTIDE SEQUENCE</scope>
</reference>
<feature type="region of interest" description="Disordered" evidence="1">
    <location>
        <begin position="143"/>
        <end position="167"/>
    </location>
</feature>
<dbReference type="AlphaFoldDB" id="A0A8S3QSF8"/>
<proteinExistence type="predicted"/>
<gene>
    <name evidence="2" type="ORF">MEDL_14220</name>
</gene>
<feature type="compositionally biased region" description="Polar residues" evidence="1">
    <location>
        <begin position="77"/>
        <end position="86"/>
    </location>
</feature>
<feature type="compositionally biased region" description="Basic and acidic residues" evidence="1">
    <location>
        <begin position="147"/>
        <end position="156"/>
    </location>
</feature>
<evidence type="ECO:0000313" key="3">
    <source>
        <dbReference type="Proteomes" id="UP000683360"/>
    </source>
</evidence>
<feature type="region of interest" description="Disordered" evidence="1">
    <location>
        <begin position="60"/>
        <end position="90"/>
    </location>
</feature>
<dbReference type="EMBL" id="CAJPWZ010000722">
    <property type="protein sequence ID" value="CAG2199647.1"/>
    <property type="molecule type" value="Genomic_DNA"/>
</dbReference>
<evidence type="ECO:0000313" key="2">
    <source>
        <dbReference type="EMBL" id="CAG2199647.1"/>
    </source>
</evidence>
<keyword evidence="3" id="KW-1185">Reference proteome</keyword>
<organism evidence="2 3">
    <name type="scientific">Mytilus edulis</name>
    <name type="common">Blue mussel</name>
    <dbReference type="NCBI Taxonomy" id="6550"/>
    <lineage>
        <taxon>Eukaryota</taxon>
        <taxon>Metazoa</taxon>
        <taxon>Spiralia</taxon>
        <taxon>Lophotrochozoa</taxon>
        <taxon>Mollusca</taxon>
        <taxon>Bivalvia</taxon>
        <taxon>Autobranchia</taxon>
        <taxon>Pteriomorphia</taxon>
        <taxon>Mytilida</taxon>
        <taxon>Mytiloidea</taxon>
        <taxon>Mytilidae</taxon>
        <taxon>Mytilinae</taxon>
        <taxon>Mytilus</taxon>
    </lineage>
</organism>
<sequence>MVDTKSLCSLYQPTMFASSMCPKQFKVDRTQKDGFNGNDIPQRKTLTLADFLTTCRPKNKKGKFIPKRNTDHDNKMKQSPQKCQSKLKNESSELEVKVTEIKLQGQEHQKITSILDDLPKNNKINAKEKFDNDQQYKDAYKNSLHPALDRSYEQIKKSKLKTPMNTS</sequence>
<dbReference type="Proteomes" id="UP000683360">
    <property type="component" value="Unassembled WGS sequence"/>
</dbReference>
<name>A0A8S3QSF8_MYTED</name>